<dbReference type="EMBL" id="LK391711">
    <property type="protein sequence ID" value="CDR98123.1"/>
    <property type="molecule type" value="Genomic_DNA"/>
</dbReference>
<dbReference type="InterPro" id="IPR014041">
    <property type="entry name" value="ESCRT-II_cplx_Vps25-sub_N"/>
</dbReference>
<dbReference type="KEGG" id="bbig:BBBOND_0406070"/>
<dbReference type="SUPFAM" id="SSF46785">
    <property type="entry name" value="Winged helix' DNA-binding domain"/>
    <property type="match status" value="1"/>
</dbReference>
<dbReference type="Proteomes" id="UP000033188">
    <property type="component" value="Chromosome 5"/>
</dbReference>
<dbReference type="RefSeq" id="XP_012770309.1">
    <property type="nucleotide sequence ID" value="XM_012914855.1"/>
</dbReference>
<proteinExistence type="predicted"/>
<organism evidence="1 2">
    <name type="scientific">Babesia bigemina</name>
    <dbReference type="NCBI Taxonomy" id="5866"/>
    <lineage>
        <taxon>Eukaryota</taxon>
        <taxon>Sar</taxon>
        <taxon>Alveolata</taxon>
        <taxon>Apicomplexa</taxon>
        <taxon>Aconoidasida</taxon>
        <taxon>Piroplasmida</taxon>
        <taxon>Babesiidae</taxon>
        <taxon>Babesia</taxon>
    </lineage>
</organism>
<dbReference type="OrthoDB" id="245150at2759"/>
<reference evidence="2" key="1">
    <citation type="journal article" date="2014" name="Nucleic Acids Res.">
        <title>The evolutionary dynamics of variant antigen genes in Babesia reveal a history of genomic innovation underlying host-parasite interaction.</title>
        <authorList>
            <person name="Jackson A.P."/>
            <person name="Otto T.D."/>
            <person name="Darby A."/>
            <person name="Ramaprasad A."/>
            <person name="Xia D."/>
            <person name="Echaide I.E."/>
            <person name="Farber M."/>
            <person name="Gahlot S."/>
            <person name="Gamble J."/>
            <person name="Gupta D."/>
            <person name="Gupta Y."/>
            <person name="Jackson L."/>
            <person name="Malandrin L."/>
            <person name="Malas T.B."/>
            <person name="Moussa E."/>
            <person name="Nair M."/>
            <person name="Reid A.J."/>
            <person name="Sanders M."/>
            <person name="Sharma J."/>
            <person name="Tracey A."/>
            <person name="Quail M.A."/>
            <person name="Weir W."/>
            <person name="Wastling J.M."/>
            <person name="Hall N."/>
            <person name="Willadsen P."/>
            <person name="Lingelbach K."/>
            <person name="Shiels B."/>
            <person name="Tait A."/>
            <person name="Berriman M."/>
            <person name="Allred D.R."/>
            <person name="Pain A."/>
        </authorList>
    </citation>
    <scope>NUCLEOTIDE SEQUENCE [LARGE SCALE GENOMIC DNA]</scope>
    <source>
        <strain evidence="2">Bond</strain>
    </source>
</reference>
<dbReference type="VEuPathDB" id="PiroplasmaDB:BBBOND_0406070"/>
<dbReference type="InterPro" id="IPR036390">
    <property type="entry name" value="WH_DNA-bd_sf"/>
</dbReference>
<dbReference type="GeneID" id="24566664"/>
<keyword evidence="2" id="KW-1185">Reference proteome</keyword>
<dbReference type="PANTHER" id="PTHR13149">
    <property type="entry name" value="VACUOLAR PROTEIN SORTING-ASSOCIATED PROTEIN VPS25"/>
    <property type="match status" value="1"/>
</dbReference>
<evidence type="ECO:0000313" key="1">
    <source>
        <dbReference type="EMBL" id="CDR98123.1"/>
    </source>
</evidence>
<dbReference type="PANTHER" id="PTHR13149:SF0">
    <property type="entry name" value="VACUOLAR PROTEIN-SORTING-ASSOCIATED PROTEIN 25"/>
    <property type="match status" value="1"/>
</dbReference>
<dbReference type="GO" id="GO:0005198">
    <property type="term" value="F:structural molecule activity"/>
    <property type="evidence" value="ECO:0007669"/>
    <property type="project" value="TreeGrafter"/>
</dbReference>
<protein>
    <submittedName>
        <fullName evidence="1">-Vacuolar protein-sorting-associated protein 25</fullName>
    </submittedName>
</protein>
<dbReference type="Gene3D" id="1.10.10.570">
    <property type="entry name" value="Winged helix' DNA-binding domain. Chain C. Domain 1"/>
    <property type="match status" value="1"/>
</dbReference>
<dbReference type="InterPro" id="IPR008570">
    <property type="entry name" value="ESCRT-II_cplx_Vps25-sub"/>
</dbReference>
<sequence length="247" mass="28287">MAVEPSGVVGNFRDFPPLYTEQINDATLSKQLEVWEGLICWQFNSNGLHIINSNIMDVYPFSNTKINRRVSRDFMVLIAQHMVERGFGFYLHSITEFCKLNDCSVWGALCFGKTGKSNKVRSLHEQEYQKIISKAKNGGSLVENLKERRKYMVTNTIAVGVFGKTIDETAEEVLCYLKLQLSGNQVETPYYLFYAERESTRQFRSWPEEHVAFIISTLATQKRIVVTANETVYCKNLNSKELGVQVI</sequence>
<name>A0A061DC09_BABBI</name>
<dbReference type="AlphaFoldDB" id="A0A061DC09"/>
<dbReference type="GO" id="GO:0043328">
    <property type="term" value="P:protein transport to vacuole involved in ubiquitin-dependent protein catabolic process via the multivesicular body sorting pathway"/>
    <property type="evidence" value="ECO:0007669"/>
    <property type="project" value="TreeGrafter"/>
</dbReference>
<dbReference type="GO" id="GO:0042803">
    <property type="term" value="F:protein homodimerization activity"/>
    <property type="evidence" value="ECO:0007669"/>
    <property type="project" value="TreeGrafter"/>
</dbReference>
<accession>A0A061DC09</accession>
<dbReference type="OMA" id="LEIWHKI"/>
<gene>
    <name evidence="1" type="ORF">BBBOND_0406070</name>
</gene>
<dbReference type="GO" id="GO:0000814">
    <property type="term" value="C:ESCRT II complex"/>
    <property type="evidence" value="ECO:0007669"/>
    <property type="project" value="InterPro"/>
</dbReference>
<dbReference type="Pfam" id="PF05871">
    <property type="entry name" value="ESCRT-II"/>
    <property type="match status" value="1"/>
</dbReference>
<evidence type="ECO:0000313" key="2">
    <source>
        <dbReference type="Proteomes" id="UP000033188"/>
    </source>
</evidence>